<evidence type="ECO:0000256" key="7">
    <source>
        <dbReference type="ARBA" id="ARBA00022679"/>
    </source>
</evidence>
<keyword evidence="14" id="KW-1185">Reference proteome</keyword>
<dbReference type="GeneID" id="103125946"/>
<evidence type="ECO:0000256" key="11">
    <source>
        <dbReference type="PROSITE-ProRule" id="PRU00723"/>
    </source>
</evidence>
<feature type="zinc finger region" description="C3H1-type" evidence="11">
    <location>
        <begin position="990"/>
        <end position="1020"/>
    </location>
</feature>
<dbReference type="Gene3D" id="4.10.1000.10">
    <property type="entry name" value="Zinc finger, CCCH-type"/>
    <property type="match status" value="1"/>
</dbReference>
<dbReference type="PANTHER" id="PTHR21210">
    <property type="entry name" value="TRNA (URACIL-O(2)-)-METHYLTRANSFERASE-RELATED"/>
    <property type="match status" value="1"/>
</dbReference>
<evidence type="ECO:0000256" key="12">
    <source>
        <dbReference type="SAM" id="MobiDB-lite"/>
    </source>
</evidence>
<evidence type="ECO:0000256" key="4">
    <source>
        <dbReference type="ARBA" id="ARBA00018325"/>
    </source>
</evidence>
<organism evidence="14 15">
    <name type="scientific">Erinaceus europaeus</name>
    <name type="common">Western European hedgehog</name>
    <dbReference type="NCBI Taxonomy" id="9365"/>
    <lineage>
        <taxon>Eukaryota</taxon>
        <taxon>Metazoa</taxon>
        <taxon>Chordata</taxon>
        <taxon>Craniata</taxon>
        <taxon>Vertebrata</taxon>
        <taxon>Euteleostomi</taxon>
        <taxon>Mammalia</taxon>
        <taxon>Eutheria</taxon>
        <taxon>Laurasiatheria</taxon>
        <taxon>Eulipotyphla</taxon>
        <taxon>Erinaceidae</taxon>
        <taxon>Erinaceinae</taxon>
        <taxon>Erinaceus</taxon>
    </lineage>
</organism>
<keyword evidence="6" id="KW-0489">Methyltransferase</keyword>
<dbReference type="InterPro" id="IPR000571">
    <property type="entry name" value="Znf_CCCH"/>
</dbReference>
<keyword evidence="7" id="KW-0808">Transferase</keyword>
<sequence length="1036" mass="106778">MAEVGRAAVRDPAAGLPGGFWAAVSVWLERPQVANRRLCGARVDARGRLELPDPGPGAAGGEPPPAETSDPAPGAGGGHPPCEGPGPVTGRGHPPCEGPGPVTGSGHPPCEGPGPVTGRGHPPCDGPGPVTGSGHPPCEGPGPVTGRGHPPCEGPGPVTGSGHPPCEGPGPVTGSGHPPCEDPGSAAGSGHSPCEEPGPVTGSGHPPCEGPGPVAGSGHPPCDGPGPVAGSGHPPCEGSGPVTGSGHPPCEGPGPVTGGGHPPCEGPGPVTGSGHPPCEGPGPVTGSGHPPCEGPGPVTGSGHPPCEDPGSAAGSGHSPCEEPGPVTGSGHPPCEGPGPVAGSGHPPCEGPGPVAGSGHPPCEGSGPVTGSGHPPCEGPGPVTGGGHPPCEEPGPVARSGHPPCGGPRPVTGSGHPPFEEPGSVAGSGHPPCEDPGPVAGSGHPPCEDPSDPGPHGDPPGPLLASLWAAASRDLAAHPGALTFLSGPRGPPRPLAVDVALRTIVPKPRPRRPPARARRDLVVQDVARGAVTFLPLEEGGDGQLKVETGNLHQIRLSRDDRGEWFISVLLFRPESWRSDGAVYPPPAWLGAQLPARLARWCAGPRGSGLPRTLSLICVARYGETYRRLKDKHEALVKVWPEATDPEKFVHEDVAIAAYLLVLWEAERRGGEAKQSFVDLGCGNGLLTHILRGEGHPGRGLDVRRRRIWDLYGPQTRLEEAAITPSDDTLFPEADWLLGNHSDELTPWIPVIAARSAYRCRFFLLPCCFFDFGGRFCRRQSGRTQYREYLDFLRDVGEACGFRVEEDCLRIPSTKRVCLVGRARTYPPSAEPAADARRTRYIQSRPPPQAQGPPAATAEGVARSPEGSAAPWLSGFRPRERVQRVRNCAALPHAFRDRVVLRVATLLLGAPGAEHGEDPQAWNPGGSLTLAEVAGALGGDTLQALKRECGGLQTLLRTCHQVFRVAAGRVHIRDWRAEPSREPDAAGSRASAFKTRPCWFFAHHPQGCPLPAPACPFAHGPEELRPPQLRPPRWKQGP</sequence>
<keyword evidence="5" id="KW-0963">Cytoplasm</keyword>
<proteinExistence type="inferred from homology"/>
<dbReference type="PROSITE" id="PS50103">
    <property type="entry name" value="ZF_C3H1"/>
    <property type="match status" value="1"/>
</dbReference>
<evidence type="ECO:0000313" key="15">
    <source>
        <dbReference type="RefSeq" id="XP_060044553.1"/>
    </source>
</evidence>
<evidence type="ECO:0000256" key="2">
    <source>
        <dbReference type="ARBA" id="ARBA00009056"/>
    </source>
</evidence>
<dbReference type="Proteomes" id="UP001652624">
    <property type="component" value="Chromosome 3"/>
</dbReference>
<feature type="region of interest" description="Disordered" evidence="12">
    <location>
        <begin position="1017"/>
        <end position="1036"/>
    </location>
</feature>
<dbReference type="RefSeq" id="XP_060044553.1">
    <property type="nucleotide sequence ID" value="XM_060188570.1"/>
</dbReference>
<keyword evidence="11" id="KW-0862">Zinc</keyword>
<keyword evidence="8" id="KW-0949">S-adenosyl-L-methionine</keyword>
<comment type="subcellular location">
    <subcellularLocation>
        <location evidence="1">Cytoplasm</location>
    </subcellularLocation>
</comment>
<comment type="similarity">
    <text evidence="2">Belongs to the TRM44 family.</text>
</comment>
<evidence type="ECO:0000256" key="5">
    <source>
        <dbReference type="ARBA" id="ARBA00022490"/>
    </source>
</evidence>
<name>A0ABM3X6V9_ERIEU</name>
<evidence type="ECO:0000256" key="3">
    <source>
        <dbReference type="ARBA" id="ARBA00012795"/>
    </source>
</evidence>
<dbReference type="EC" id="2.1.1.211" evidence="3"/>
<feature type="compositionally biased region" description="Pro residues" evidence="12">
    <location>
        <begin position="451"/>
        <end position="461"/>
    </location>
</feature>
<feature type="region of interest" description="Disordered" evidence="12">
    <location>
        <begin position="841"/>
        <end position="871"/>
    </location>
</feature>
<keyword evidence="9" id="KW-0819">tRNA processing</keyword>
<feature type="domain" description="C3H1-type" evidence="13">
    <location>
        <begin position="990"/>
        <end position="1020"/>
    </location>
</feature>
<evidence type="ECO:0000313" key="14">
    <source>
        <dbReference type="Proteomes" id="UP001652624"/>
    </source>
</evidence>
<evidence type="ECO:0000259" key="13">
    <source>
        <dbReference type="PROSITE" id="PS50103"/>
    </source>
</evidence>
<feature type="region of interest" description="Disordered" evidence="12">
    <location>
        <begin position="46"/>
        <end position="463"/>
    </location>
</feature>
<reference evidence="15" key="1">
    <citation type="submission" date="2025-08" db="UniProtKB">
        <authorList>
            <consortium name="RefSeq"/>
        </authorList>
    </citation>
    <scope>IDENTIFICATION</scope>
</reference>
<dbReference type="Pfam" id="PF07757">
    <property type="entry name" value="AdoMet_MTase"/>
    <property type="match status" value="1"/>
</dbReference>
<dbReference type="PANTHER" id="PTHR21210:SF0">
    <property type="entry name" value="TRNA (URACIL-O(2)-)-METHYLTRANSFERASE-RELATED"/>
    <property type="match status" value="1"/>
</dbReference>
<evidence type="ECO:0000256" key="10">
    <source>
        <dbReference type="ARBA" id="ARBA00047957"/>
    </source>
</evidence>
<dbReference type="InterPro" id="IPR011671">
    <property type="entry name" value="tRNA_uracil_MeTrfase"/>
</dbReference>
<protein>
    <recommendedName>
        <fullName evidence="4">Probable tRNA (uracil-O(2)-)-methyltransferase</fullName>
        <ecNumber evidence="3">2.1.1.211</ecNumber>
    </recommendedName>
</protein>
<evidence type="ECO:0000256" key="6">
    <source>
        <dbReference type="ARBA" id="ARBA00022603"/>
    </source>
</evidence>
<gene>
    <name evidence="15" type="primary">TRMT44</name>
</gene>
<evidence type="ECO:0000256" key="9">
    <source>
        <dbReference type="ARBA" id="ARBA00022694"/>
    </source>
</evidence>
<evidence type="ECO:0000256" key="1">
    <source>
        <dbReference type="ARBA" id="ARBA00004496"/>
    </source>
</evidence>
<accession>A0ABM3X6V9</accession>
<keyword evidence="11" id="KW-0479">Metal-binding</keyword>
<comment type="catalytic activity">
    <reaction evidence="10">
        <text>uridine(44) in tRNA(Ser) + S-adenosyl-L-methionine = 2'-O-methyluridine(44) in tRNA(Ser) + S-adenosyl-L-homocysteine + H(+)</text>
        <dbReference type="Rhea" id="RHEA:43100"/>
        <dbReference type="Rhea" id="RHEA-COMP:10339"/>
        <dbReference type="Rhea" id="RHEA-COMP:10340"/>
        <dbReference type="ChEBI" id="CHEBI:15378"/>
        <dbReference type="ChEBI" id="CHEBI:57856"/>
        <dbReference type="ChEBI" id="CHEBI:59789"/>
        <dbReference type="ChEBI" id="CHEBI:65315"/>
        <dbReference type="ChEBI" id="CHEBI:74478"/>
        <dbReference type="EC" id="2.1.1.211"/>
    </reaction>
</comment>
<evidence type="ECO:0000256" key="8">
    <source>
        <dbReference type="ARBA" id="ARBA00022691"/>
    </source>
</evidence>
<keyword evidence="11" id="KW-0863">Zinc-finger</keyword>